<evidence type="ECO:0000256" key="3">
    <source>
        <dbReference type="SAM" id="MobiDB-lite"/>
    </source>
</evidence>
<dbReference type="RefSeq" id="WP_345385758.1">
    <property type="nucleotide sequence ID" value="NZ_BAABHG010000001.1"/>
</dbReference>
<reference evidence="6" key="1">
    <citation type="journal article" date="2019" name="Int. J. Syst. Evol. Microbiol.">
        <title>The Global Catalogue of Microorganisms (GCM) 10K type strain sequencing project: providing services to taxonomists for standard genome sequencing and annotation.</title>
        <authorList>
            <consortium name="The Broad Institute Genomics Platform"/>
            <consortium name="The Broad Institute Genome Sequencing Center for Infectious Disease"/>
            <person name="Wu L."/>
            <person name="Ma J."/>
        </authorList>
    </citation>
    <scope>NUCLEOTIDE SEQUENCE [LARGE SCALE GENOMIC DNA]</scope>
    <source>
        <strain evidence="6">CGMCC 4.7643</strain>
    </source>
</reference>
<accession>A0ABW5GUF7</accession>
<feature type="compositionally biased region" description="Basic and acidic residues" evidence="3">
    <location>
        <begin position="996"/>
        <end position="1005"/>
    </location>
</feature>
<feature type="compositionally biased region" description="Basic and acidic residues" evidence="3">
    <location>
        <begin position="1114"/>
        <end position="1127"/>
    </location>
</feature>
<feature type="compositionally biased region" description="Basic and acidic residues" evidence="3">
    <location>
        <begin position="843"/>
        <end position="853"/>
    </location>
</feature>
<feature type="compositionally biased region" description="Basic and acidic residues" evidence="3">
    <location>
        <begin position="862"/>
        <end position="908"/>
    </location>
</feature>
<dbReference type="EMBL" id="JBHUKU010000026">
    <property type="protein sequence ID" value="MFD2464578.1"/>
    <property type="molecule type" value="Genomic_DNA"/>
</dbReference>
<keyword evidence="6" id="KW-1185">Reference proteome</keyword>
<dbReference type="PANTHER" id="PTHR31250">
    <property type="entry name" value="IQ DOMAIN-CONTAINING PROTEIN IQM3"/>
    <property type="match status" value="1"/>
</dbReference>
<evidence type="ECO:0000313" key="6">
    <source>
        <dbReference type="Proteomes" id="UP001597419"/>
    </source>
</evidence>
<feature type="compositionally biased region" description="Pro residues" evidence="3">
    <location>
        <begin position="388"/>
        <end position="411"/>
    </location>
</feature>
<feature type="compositionally biased region" description="Pro residues" evidence="3">
    <location>
        <begin position="422"/>
        <end position="437"/>
    </location>
</feature>
<name>A0ABW5GUF7_9PSEU</name>
<dbReference type="Pfam" id="PF25547">
    <property type="entry name" value="WXG100_2"/>
    <property type="match status" value="1"/>
</dbReference>
<evidence type="ECO:0000259" key="4">
    <source>
        <dbReference type="Pfam" id="PF25547"/>
    </source>
</evidence>
<feature type="compositionally biased region" description="Low complexity" evidence="3">
    <location>
        <begin position="523"/>
        <end position="539"/>
    </location>
</feature>
<keyword evidence="2" id="KW-0963">Cytoplasm</keyword>
<comment type="subcellular location">
    <subcellularLocation>
        <location evidence="1">Cytoplasm</location>
    </subcellularLocation>
</comment>
<feature type="compositionally biased region" description="Basic and acidic residues" evidence="3">
    <location>
        <begin position="773"/>
        <end position="790"/>
    </location>
</feature>
<dbReference type="InterPro" id="IPR044159">
    <property type="entry name" value="IQM"/>
</dbReference>
<feature type="compositionally biased region" description="Basic and acidic residues" evidence="3">
    <location>
        <begin position="605"/>
        <end position="614"/>
    </location>
</feature>
<evidence type="ECO:0000313" key="5">
    <source>
        <dbReference type="EMBL" id="MFD2464578.1"/>
    </source>
</evidence>
<feature type="compositionally biased region" description="Basic and acidic residues" evidence="3">
    <location>
        <begin position="1073"/>
        <end position="1089"/>
    </location>
</feature>
<feature type="compositionally biased region" description="Polar residues" evidence="3">
    <location>
        <begin position="592"/>
        <end position="602"/>
    </location>
</feature>
<protein>
    <recommendedName>
        <fullName evidence="4">Outer membrane channel protein CpnT-like N-terminal domain-containing protein</fullName>
    </recommendedName>
</protein>
<feature type="compositionally biased region" description="Basic and acidic residues" evidence="3">
    <location>
        <begin position="798"/>
        <end position="811"/>
    </location>
</feature>
<proteinExistence type="predicted"/>
<dbReference type="Proteomes" id="UP001597419">
    <property type="component" value="Unassembled WGS sequence"/>
</dbReference>
<feature type="region of interest" description="Disordered" evidence="3">
    <location>
        <begin position="980"/>
        <end position="1144"/>
    </location>
</feature>
<feature type="compositionally biased region" description="Basic and acidic residues" evidence="3">
    <location>
        <begin position="670"/>
        <end position="684"/>
    </location>
</feature>
<comment type="caution">
    <text evidence="5">The sequence shown here is derived from an EMBL/GenBank/DDBJ whole genome shotgun (WGS) entry which is preliminary data.</text>
</comment>
<dbReference type="PANTHER" id="PTHR31250:SF27">
    <property type="entry name" value="IQ DOMAIN-CONTAINING PROTEIN IQM5"/>
    <property type="match status" value="1"/>
</dbReference>
<evidence type="ECO:0000256" key="1">
    <source>
        <dbReference type="ARBA" id="ARBA00004496"/>
    </source>
</evidence>
<feature type="region of interest" description="Disordered" evidence="3">
    <location>
        <begin position="653"/>
        <end position="948"/>
    </location>
</feature>
<organism evidence="5 6">
    <name type="scientific">Amycolatopsis samaneae</name>
    <dbReference type="NCBI Taxonomy" id="664691"/>
    <lineage>
        <taxon>Bacteria</taxon>
        <taxon>Bacillati</taxon>
        <taxon>Actinomycetota</taxon>
        <taxon>Actinomycetes</taxon>
        <taxon>Pseudonocardiales</taxon>
        <taxon>Pseudonocardiaceae</taxon>
        <taxon>Amycolatopsis</taxon>
    </lineage>
</organism>
<feature type="domain" description="Outer membrane channel protein CpnT-like N-terminal" evidence="4">
    <location>
        <begin position="6"/>
        <end position="147"/>
    </location>
</feature>
<sequence length="1303" mass="137380">MTDTVEPDGDLWNWVVQNGGQAKENLWPPDSETAARDLAQAWKDSAKALRDAIQLSDSAAADLRKAWSDAAGFGAYYAVHSMNHGELGEQGLDGIAGLMDTLGTACDDYANKVSKAKYDIRRYISDNNKLFARCTSWAARTVFAIKVAKKISDMVSGYAQDIIKPPETAEPPKKPKPHGFWGNVGAFFGGVGEAIKENALGFAALAGWGDGHFSWSNAGQAWGGLGKFALSAAAYSVPGLAVVDQTVGLPGLERGAAGRPLVEMGKGMVHWDQWSEDPARAAGATTFNIAAAVLGTKGAGAVVSRAGAAAAGSKISALATAGRVVERAGTAVTKIPTGTELAVKAVKRIPGVDNLLSRVGLGHHPPGTPPHAGDPPNPPHREPGRSPARPPDNPPGPPAPPSPHAPDQPRTPPDRPPHHPPEQAPPGERPSRPPVPDHQPKPGSVGEAMGREPHPASSHPSGGERPHSGGTPESHSGGSPRGAGEHQAHGQPRPGEHPAPANQHGQTGEHSPRPEAAQRPAGAEHPGAAGQSAAAEHAGTTGHPGAVEHPAQAGHPGTAGDHTPARHHEQPGTTEHPAAKESEPPKAYIDPKTQQARLSDTLSPEDLRNTTGVDRDAAWWAQKQWAEAAAPQPRTLTQKAIFAVVRGSSVIHAAQDIAEGHHAVPTSDPPKPHPTREPAPKSGEKTAPGAENAKKTPLKPGDPGLPPRFGDHAVAHVDPVTGKVDRIDPPDPPTPPRSPETGPENPKPSGPHEPGTEAPKGKPRQPEPMPEPKPVKHDPVRPPERPHEPGRPAPHQPGHHDPERPPGHRPEPGTGPVSHRPAENAPAQQPPARHEPSASQEKPAPREPEHPRPPEPSGRPRASGEHEPPRRHEPPGEHGPGRSEATGEHPTARGRESQGDAPRVHIDPDNPGARVPGARVPGTRHPDQPGNTAGTPGEPSWLDQAHRAAHVDEPGRLAGWQRVNFLMFQVIALVHTYFSHSSPDSLPAKPAQASERTAKSGDRTPGEPPEPTTERPPLRPGRADAPPSHGDNSFVPLEFTPGSRHPAGAGEPPASHGPEPKTEPKSGPGPESRTPDSRPPEPEPAHTPKEPSTAEPPKGPGTGHTGIHDVINPPEEHGPPHGGDGHGHGGAADPGIPEPLVRDHPLPTKELEQMFHGENDPHNPHRFFHPDTVKYMSPAELERHRVFVRDGKLYNASDGSLFDTSAAATLHSVGHGRAMFVMDEHGNLYASNLQIRGRLHHSSFLGGSPVASAGEIAVKDGVPLAVSRKSGHYRPHEEHQQRLREMLEEQGLDVDGITFEGGF</sequence>
<dbReference type="InterPro" id="IPR057746">
    <property type="entry name" value="CpnT-like_N"/>
</dbReference>
<gene>
    <name evidence="5" type="ORF">ACFSYJ_38590</name>
</gene>
<evidence type="ECO:0000256" key="2">
    <source>
        <dbReference type="ARBA" id="ARBA00022490"/>
    </source>
</evidence>
<feature type="compositionally biased region" description="Pro residues" evidence="3">
    <location>
        <begin position="366"/>
        <end position="378"/>
    </location>
</feature>
<feature type="region of interest" description="Disordered" evidence="3">
    <location>
        <begin position="356"/>
        <end position="614"/>
    </location>
</feature>
<feature type="compositionally biased region" description="Basic and acidic residues" evidence="3">
    <location>
        <begin position="412"/>
        <end position="421"/>
    </location>
</feature>